<comment type="caution">
    <text evidence="1">The sequence shown here is derived from an EMBL/GenBank/DDBJ whole genome shotgun (WGS) entry which is preliminary data.</text>
</comment>
<name>A0A316ANK9_9BACT</name>
<organism evidence="1 2">
    <name type="scientific">Dyadobacter jejuensis</name>
    <dbReference type="NCBI Taxonomy" id="1082580"/>
    <lineage>
        <taxon>Bacteria</taxon>
        <taxon>Pseudomonadati</taxon>
        <taxon>Bacteroidota</taxon>
        <taxon>Cytophagia</taxon>
        <taxon>Cytophagales</taxon>
        <taxon>Spirosomataceae</taxon>
        <taxon>Dyadobacter</taxon>
    </lineage>
</organism>
<proteinExistence type="predicted"/>
<dbReference type="InterPro" id="IPR042099">
    <property type="entry name" value="ANL_N_sf"/>
</dbReference>
<evidence type="ECO:0000313" key="1">
    <source>
        <dbReference type="EMBL" id="PWJ58370.1"/>
    </source>
</evidence>
<dbReference type="Gene3D" id="3.40.50.12780">
    <property type="entry name" value="N-terminal domain of ligase-like"/>
    <property type="match status" value="1"/>
</dbReference>
<evidence type="ECO:0000313" key="2">
    <source>
        <dbReference type="Proteomes" id="UP000245880"/>
    </source>
</evidence>
<reference evidence="1 2" key="1">
    <citation type="submission" date="2018-03" db="EMBL/GenBank/DDBJ databases">
        <title>Genomic Encyclopedia of Archaeal and Bacterial Type Strains, Phase II (KMG-II): from individual species to whole genera.</title>
        <authorList>
            <person name="Goeker M."/>
        </authorList>
    </citation>
    <scope>NUCLEOTIDE SEQUENCE [LARGE SCALE GENOMIC DNA]</scope>
    <source>
        <strain evidence="1 2">DSM 100346</strain>
    </source>
</reference>
<keyword evidence="2" id="KW-1185">Reference proteome</keyword>
<sequence>MHRSYPSYFLVHPLTLLLHNKVIVLNLANKIPASEIRSKLRRRIFNLEESQFSTLALDIFRYQAVYNPIYSAYLRNLGINPDNITDIAKIPFLPIQFFKTQDIKTGTPPAAVQTFESSGTTAHHTSRHHLYDPELYNLVARKIFESHYGPIENFTILALLPSYLERNNSSLVYMVEHFIGRTPSKYSGFFLHHNEELSEQLANIKEANPSENVLLLGVTFALLDLAEQGTIDLRGFQNLTIMDTGGMKGRRKEWLREEVHDFLKDQFEQPFIHSEYGMTELLSQAYAKGEGLFEARYTMRVLLRDIHDPFAVYSGPNAPIRTGGINVIDLANLDSCSFIETQDLGRFGDEPGTFQVLGRFDNSDIRGCNLLMLS</sequence>
<dbReference type="EMBL" id="QGDT01000004">
    <property type="protein sequence ID" value="PWJ58370.1"/>
    <property type="molecule type" value="Genomic_DNA"/>
</dbReference>
<accession>A0A316ANK9</accession>
<dbReference type="Proteomes" id="UP000245880">
    <property type="component" value="Unassembled WGS sequence"/>
</dbReference>
<gene>
    <name evidence="1" type="ORF">CLV98_104229</name>
</gene>
<dbReference type="AlphaFoldDB" id="A0A316ANK9"/>
<protein>
    <submittedName>
        <fullName evidence="1">Acyl-protein synthetase LuxE</fullName>
    </submittedName>
</protein>